<accession>A0A8H3H0Q2</accession>
<evidence type="ECO:0000256" key="1">
    <source>
        <dbReference type="SAM" id="MobiDB-lite"/>
    </source>
</evidence>
<name>A0A8H3H0Q2_9AGAM</name>
<proteinExistence type="predicted"/>
<organism evidence="2 3">
    <name type="scientific">Rhizoctonia solani</name>
    <dbReference type="NCBI Taxonomy" id="456999"/>
    <lineage>
        <taxon>Eukaryota</taxon>
        <taxon>Fungi</taxon>
        <taxon>Dikarya</taxon>
        <taxon>Basidiomycota</taxon>
        <taxon>Agaricomycotina</taxon>
        <taxon>Agaricomycetes</taxon>
        <taxon>Cantharellales</taxon>
        <taxon>Ceratobasidiaceae</taxon>
        <taxon>Rhizoctonia</taxon>
    </lineage>
</organism>
<dbReference type="AlphaFoldDB" id="A0A8H3H0Q2"/>
<gene>
    <name evidence="2" type="ORF">RDB_LOCUS116234</name>
</gene>
<dbReference type="EMBL" id="CAJMWX010001229">
    <property type="protein sequence ID" value="CAE6475947.1"/>
    <property type="molecule type" value="Genomic_DNA"/>
</dbReference>
<comment type="caution">
    <text evidence="2">The sequence shown here is derived from an EMBL/GenBank/DDBJ whole genome shotgun (WGS) entry which is preliminary data.</text>
</comment>
<protein>
    <submittedName>
        <fullName evidence="2">Uncharacterized protein</fullName>
    </submittedName>
</protein>
<dbReference type="Proteomes" id="UP000663888">
    <property type="component" value="Unassembled WGS sequence"/>
</dbReference>
<evidence type="ECO:0000313" key="3">
    <source>
        <dbReference type="Proteomes" id="UP000663888"/>
    </source>
</evidence>
<sequence length="81" mass="9109">MAIVSYSVVQPKPHPLLDTRPTNATSPRFEPRPSGRARWELIVSEAIDTYYAPFLVSIAGDVKLWRKAVLLPSTTYTLHTL</sequence>
<feature type="region of interest" description="Disordered" evidence="1">
    <location>
        <begin position="14"/>
        <end position="33"/>
    </location>
</feature>
<reference evidence="2" key="1">
    <citation type="submission" date="2021-01" db="EMBL/GenBank/DDBJ databases">
        <authorList>
            <person name="Kaushik A."/>
        </authorList>
    </citation>
    <scope>NUCLEOTIDE SEQUENCE</scope>
    <source>
        <strain evidence="2">AG4-R118</strain>
    </source>
</reference>
<evidence type="ECO:0000313" key="2">
    <source>
        <dbReference type="EMBL" id="CAE6475947.1"/>
    </source>
</evidence>